<protein>
    <submittedName>
        <fullName evidence="1">Uncharacterized protein</fullName>
    </submittedName>
</protein>
<reference evidence="1 2" key="2">
    <citation type="journal article" date="2019" name="G3 (Bethesda)">
        <title>Hybrid Assembly of the Genome of the Entomopathogenic Nematode Steinernema carpocapsae Identifies the X-Chromosome.</title>
        <authorList>
            <person name="Serra L."/>
            <person name="Macchietto M."/>
            <person name="Macias-Munoz A."/>
            <person name="McGill C.J."/>
            <person name="Rodriguez I.M."/>
            <person name="Rodriguez B."/>
            <person name="Murad R."/>
            <person name="Mortazavi A."/>
        </authorList>
    </citation>
    <scope>NUCLEOTIDE SEQUENCE [LARGE SCALE GENOMIC DNA]</scope>
    <source>
        <strain evidence="1 2">ALL</strain>
    </source>
</reference>
<name>A0A4U5N7M3_STECR</name>
<evidence type="ECO:0000313" key="1">
    <source>
        <dbReference type="EMBL" id="TKR78262.1"/>
    </source>
</evidence>
<accession>A0A4U5N7M3</accession>
<keyword evidence="2" id="KW-1185">Reference proteome</keyword>
<dbReference type="AlphaFoldDB" id="A0A4U5N7M3"/>
<evidence type="ECO:0000313" key="2">
    <source>
        <dbReference type="Proteomes" id="UP000298663"/>
    </source>
</evidence>
<sequence length="170" mass="18545">MSLNSPTCGNPVQEVVAENGDEEDLMKSRSFGDPAELWMQQHRNAERTAAEDKAMMEIPIIQRTHDSLPIVKDHSNITNDRVMELLTNSLRSSTGLPHIKPATEIALFDKSQKCANAIGPHLGAADLCKNAHYLITAPRSRLSPVVPLSCSFDGAAADDEFGYSKGTLDQ</sequence>
<reference evidence="1 2" key="1">
    <citation type="journal article" date="2015" name="Genome Biol.">
        <title>Comparative genomics of Steinernema reveals deeply conserved gene regulatory networks.</title>
        <authorList>
            <person name="Dillman A.R."/>
            <person name="Macchietto M."/>
            <person name="Porter C.F."/>
            <person name="Rogers A."/>
            <person name="Williams B."/>
            <person name="Antoshechkin I."/>
            <person name="Lee M.M."/>
            <person name="Goodwin Z."/>
            <person name="Lu X."/>
            <person name="Lewis E.E."/>
            <person name="Goodrich-Blair H."/>
            <person name="Stock S.P."/>
            <person name="Adams B.J."/>
            <person name="Sternberg P.W."/>
            <person name="Mortazavi A."/>
        </authorList>
    </citation>
    <scope>NUCLEOTIDE SEQUENCE [LARGE SCALE GENOMIC DNA]</scope>
    <source>
        <strain evidence="1 2">ALL</strain>
    </source>
</reference>
<proteinExistence type="predicted"/>
<dbReference type="Proteomes" id="UP000298663">
    <property type="component" value="Unassembled WGS sequence"/>
</dbReference>
<gene>
    <name evidence="1" type="ORF">L596_019099</name>
</gene>
<dbReference type="EMBL" id="AZBU02000005">
    <property type="protein sequence ID" value="TKR78262.1"/>
    <property type="molecule type" value="Genomic_DNA"/>
</dbReference>
<comment type="caution">
    <text evidence="1">The sequence shown here is derived from an EMBL/GenBank/DDBJ whole genome shotgun (WGS) entry which is preliminary data.</text>
</comment>
<organism evidence="1 2">
    <name type="scientific">Steinernema carpocapsae</name>
    <name type="common">Entomopathogenic nematode</name>
    <dbReference type="NCBI Taxonomy" id="34508"/>
    <lineage>
        <taxon>Eukaryota</taxon>
        <taxon>Metazoa</taxon>
        <taxon>Ecdysozoa</taxon>
        <taxon>Nematoda</taxon>
        <taxon>Chromadorea</taxon>
        <taxon>Rhabditida</taxon>
        <taxon>Tylenchina</taxon>
        <taxon>Panagrolaimomorpha</taxon>
        <taxon>Strongyloidoidea</taxon>
        <taxon>Steinernematidae</taxon>
        <taxon>Steinernema</taxon>
    </lineage>
</organism>